<organism evidence="1 2">
    <name type="scientific">Tropilaelaps mercedesae</name>
    <dbReference type="NCBI Taxonomy" id="418985"/>
    <lineage>
        <taxon>Eukaryota</taxon>
        <taxon>Metazoa</taxon>
        <taxon>Ecdysozoa</taxon>
        <taxon>Arthropoda</taxon>
        <taxon>Chelicerata</taxon>
        <taxon>Arachnida</taxon>
        <taxon>Acari</taxon>
        <taxon>Parasitiformes</taxon>
        <taxon>Mesostigmata</taxon>
        <taxon>Gamasina</taxon>
        <taxon>Dermanyssoidea</taxon>
        <taxon>Laelapidae</taxon>
        <taxon>Tropilaelaps</taxon>
    </lineage>
</organism>
<dbReference type="InParanoid" id="A0A1V9XNJ8"/>
<accession>A0A1V9XNJ8</accession>
<keyword evidence="2" id="KW-1185">Reference proteome</keyword>
<gene>
    <name evidence="1" type="ORF">BIW11_03316</name>
</gene>
<evidence type="ECO:0000313" key="1">
    <source>
        <dbReference type="EMBL" id="OQR75074.1"/>
    </source>
</evidence>
<proteinExistence type="predicted"/>
<sequence length="13" mass="1605">MENTTEKDYMLTE</sequence>
<name>A0A1V9XNJ8_9ACAR</name>
<protein>
    <submittedName>
        <fullName evidence="1">Uncharacterized protein</fullName>
    </submittedName>
</protein>
<comment type="caution">
    <text evidence="1">The sequence shown here is derived from an EMBL/GenBank/DDBJ whole genome shotgun (WGS) entry which is preliminary data.</text>
</comment>
<reference evidence="1 2" key="1">
    <citation type="journal article" date="2017" name="Gigascience">
        <title>Draft genome of the honey bee ectoparasitic mite, Tropilaelaps mercedesae, is shaped by the parasitic life history.</title>
        <authorList>
            <person name="Dong X."/>
            <person name="Armstrong S.D."/>
            <person name="Xia D."/>
            <person name="Makepeace B.L."/>
            <person name="Darby A.C."/>
            <person name="Kadowaki T."/>
        </authorList>
    </citation>
    <scope>NUCLEOTIDE SEQUENCE [LARGE SCALE GENOMIC DNA]</scope>
    <source>
        <strain evidence="1">Wuxi-XJTLU</strain>
    </source>
</reference>
<dbReference type="Proteomes" id="UP000192247">
    <property type="component" value="Unassembled WGS sequence"/>
</dbReference>
<dbReference type="EMBL" id="MNPL01006901">
    <property type="protein sequence ID" value="OQR75074.1"/>
    <property type="molecule type" value="Genomic_DNA"/>
</dbReference>
<evidence type="ECO:0000313" key="2">
    <source>
        <dbReference type="Proteomes" id="UP000192247"/>
    </source>
</evidence>